<feature type="transmembrane region" description="Helical" evidence="1">
    <location>
        <begin position="211"/>
        <end position="229"/>
    </location>
</feature>
<dbReference type="Pfam" id="PF07556">
    <property type="entry name" value="DUF1538"/>
    <property type="match status" value="1"/>
</dbReference>
<evidence type="ECO:0008006" key="4">
    <source>
        <dbReference type="Google" id="ProtNLM"/>
    </source>
</evidence>
<name>A0A7W8HFG8_9BURK</name>
<keyword evidence="3" id="KW-1185">Reference proteome</keyword>
<keyword evidence="1" id="KW-1133">Transmembrane helix</keyword>
<gene>
    <name evidence="2" type="ORF">HNQ70_001108</name>
</gene>
<evidence type="ECO:0000256" key="1">
    <source>
        <dbReference type="SAM" id="Phobius"/>
    </source>
</evidence>
<organism evidence="2 3">
    <name type="scientific">Quisquiliibacterium transsilvanicum</name>
    <dbReference type="NCBI Taxonomy" id="1549638"/>
    <lineage>
        <taxon>Bacteria</taxon>
        <taxon>Pseudomonadati</taxon>
        <taxon>Pseudomonadota</taxon>
        <taxon>Betaproteobacteria</taxon>
        <taxon>Burkholderiales</taxon>
        <taxon>Burkholderiaceae</taxon>
        <taxon>Quisquiliibacterium</taxon>
    </lineage>
</organism>
<feature type="transmembrane region" description="Helical" evidence="1">
    <location>
        <begin position="38"/>
        <end position="59"/>
    </location>
</feature>
<feature type="transmembrane region" description="Helical" evidence="1">
    <location>
        <begin position="12"/>
        <end position="32"/>
    </location>
</feature>
<dbReference type="Proteomes" id="UP000532440">
    <property type="component" value="Unassembled WGS sequence"/>
</dbReference>
<sequence>MLKLLASKLNEVLRAIAPLIATVCVMQLTFVHAPLAQFLQFLAGAALAAIGMLLLFAGIEHGILPMGRFIGAELPRKGSILLIAGVAAALGFVTTVAEPDVLILAGQVAAASDDGIPERRLVYLIAAGVGLFAAAALLRIVFGFPLNRLLAVALVAVLALSLLAPPSVAPLAYDAGSVTTGVLTTPVLLALALGVGSVLARPSGALDGFGLLGLASLGPIIVVLLVGWLA</sequence>
<accession>A0A7W8HFG8</accession>
<dbReference type="AlphaFoldDB" id="A0A7W8HFG8"/>
<feature type="transmembrane region" description="Helical" evidence="1">
    <location>
        <begin position="80"/>
        <end position="97"/>
    </location>
</feature>
<dbReference type="InterPro" id="IPR011435">
    <property type="entry name" value="UmpAB"/>
</dbReference>
<keyword evidence="1" id="KW-0812">Transmembrane</keyword>
<feature type="transmembrane region" description="Helical" evidence="1">
    <location>
        <begin position="175"/>
        <end position="199"/>
    </location>
</feature>
<reference evidence="2 3" key="1">
    <citation type="submission" date="2020-08" db="EMBL/GenBank/DDBJ databases">
        <title>Genomic Encyclopedia of Type Strains, Phase IV (KMG-IV): sequencing the most valuable type-strain genomes for metagenomic binning, comparative biology and taxonomic classification.</title>
        <authorList>
            <person name="Goeker M."/>
        </authorList>
    </citation>
    <scope>NUCLEOTIDE SEQUENCE [LARGE SCALE GENOMIC DNA]</scope>
    <source>
        <strain evidence="2 3">DSM 29781</strain>
    </source>
</reference>
<dbReference type="RefSeq" id="WP_183965079.1">
    <property type="nucleotide sequence ID" value="NZ_BAABEW010000017.1"/>
</dbReference>
<dbReference type="EMBL" id="JACHGB010000002">
    <property type="protein sequence ID" value="MBB5271104.1"/>
    <property type="molecule type" value="Genomic_DNA"/>
</dbReference>
<feature type="transmembrane region" description="Helical" evidence="1">
    <location>
        <begin position="149"/>
        <end position="169"/>
    </location>
</feature>
<evidence type="ECO:0000313" key="3">
    <source>
        <dbReference type="Proteomes" id="UP000532440"/>
    </source>
</evidence>
<feature type="transmembrane region" description="Helical" evidence="1">
    <location>
        <begin position="121"/>
        <end position="142"/>
    </location>
</feature>
<evidence type="ECO:0000313" key="2">
    <source>
        <dbReference type="EMBL" id="MBB5271104.1"/>
    </source>
</evidence>
<keyword evidence="1" id="KW-0472">Membrane</keyword>
<proteinExistence type="predicted"/>
<protein>
    <recommendedName>
        <fullName evidence="4">DUF1538 domain-containing protein</fullName>
    </recommendedName>
</protein>
<comment type="caution">
    <text evidence="2">The sequence shown here is derived from an EMBL/GenBank/DDBJ whole genome shotgun (WGS) entry which is preliminary data.</text>
</comment>